<name>A0AAJ5VA36_MICMQ</name>
<dbReference type="EMBL" id="CP118606">
    <property type="protein sequence ID" value="WEF20461.1"/>
    <property type="molecule type" value="Genomic_DNA"/>
</dbReference>
<proteinExistence type="inferred from homology"/>
<dbReference type="InterPro" id="IPR050141">
    <property type="entry name" value="GCL_type2/YbdK_subfam"/>
</dbReference>
<evidence type="ECO:0000256" key="6">
    <source>
        <dbReference type="SAM" id="MobiDB-lite"/>
    </source>
</evidence>
<dbReference type="Pfam" id="PF04107">
    <property type="entry name" value="GCS2"/>
    <property type="match status" value="1"/>
</dbReference>
<keyword evidence="2 5" id="KW-0547">Nucleotide-binding</keyword>
<protein>
    <recommendedName>
        <fullName evidence="5">Putative glutamate--cysteine ligase 2</fullName>
        <ecNumber evidence="5">6.3.2.2</ecNumber>
    </recommendedName>
    <alternativeName>
        <fullName evidence="5">Gamma-glutamylcysteine synthetase 2</fullName>
        <shortName evidence="5">GCS 2</shortName>
        <shortName evidence="5">Gamma-GCS 2</shortName>
    </alternativeName>
</protein>
<evidence type="ECO:0000256" key="1">
    <source>
        <dbReference type="ARBA" id="ARBA00022598"/>
    </source>
</evidence>
<comment type="catalytic activity">
    <reaction evidence="4 5">
        <text>L-cysteine + L-glutamate + ATP = gamma-L-glutamyl-L-cysteine + ADP + phosphate + H(+)</text>
        <dbReference type="Rhea" id="RHEA:13285"/>
        <dbReference type="ChEBI" id="CHEBI:15378"/>
        <dbReference type="ChEBI" id="CHEBI:29985"/>
        <dbReference type="ChEBI" id="CHEBI:30616"/>
        <dbReference type="ChEBI" id="CHEBI:35235"/>
        <dbReference type="ChEBI" id="CHEBI:43474"/>
        <dbReference type="ChEBI" id="CHEBI:58173"/>
        <dbReference type="ChEBI" id="CHEBI:456216"/>
        <dbReference type="EC" id="6.3.2.2"/>
    </reaction>
</comment>
<dbReference type="Proteomes" id="UP001214756">
    <property type="component" value="Chromosome"/>
</dbReference>
<dbReference type="InterPro" id="IPR014746">
    <property type="entry name" value="Gln_synth/guanido_kin_cat_dom"/>
</dbReference>
<organism evidence="7 8">
    <name type="scientific">Microbacterium maritypicum</name>
    <name type="common">Microbacterium liquefaciens</name>
    <dbReference type="NCBI Taxonomy" id="33918"/>
    <lineage>
        <taxon>Bacteria</taxon>
        <taxon>Bacillati</taxon>
        <taxon>Actinomycetota</taxon>
        <taxon>Actinomycetes</taxon>
        <taxon>Micrococcales</taxon>
        <taxon>Microbacteriaceae</taxon>
        <taxon>Microbacterium</taxon>
    </lineage>
</organism>
<keyword evidence="1 5" id="KW-0436">Ligase</keyword>
<accession>A0AAJ5VA36</accession>
<dbReference type="GO" id="GO:0004357">
    <property type="term" value="F:glutamate-cysteine ligase activity"/>
    <property type="evidence" value="ECO:0007669"/>
    <property type="project" value="UniProtKB-EC"/>
</dbReference>
<feature type="compositionally biased region" description="Pro residues" evidence="6">
    <location>
        <begin position="355"/>
        <end position="372"/>
    </location>
</feature>
<evidence type="ECO:0000256" key="2">
    <source>
        <dbReference type="ARBA" id="ARBA00022741"/>
    </source>
</evidence>
<dbReference type="RefSeq" id="WP_210697951.1">
    <property type="nucleotide sequence ID" value="NZ_CBDRLE010000001.1"/>
</dbReference>
<comment type="function">
    <text evidence="5">ATP-dependent carboxylate-amine ligase which exhibits weak glutamate--cysteine ligase activity.</text>
</comment>
<dbReference type="HAMAP" id="MF_01609">
    <property type="entry name" value="Glu_cys_ligase_2"/>
    <property type="match status" value="1"/>
</dbReference>
<sequence length="372" mass="40482">MSRFGIEEEFLFLDEHSLVPVALASGTRERITRLRTGGEVTTEYLTSQIECLTEPVATAVDAEAQLMHLRGLIGWHAREQHAIAAGSGTPFATTRSSTVSPSPHYDEVAEQLGHLTRDHEVNGLHVHVEVADDEGRVRALDRVRGWLPVLLALTGNSPFVNGRDSAFASWRSILIRRLPSSWAPPRFRDYDEYRAGVQRLVDVGALADAASLSWSARISDRYPTVEVRVFDAQLTAEDAVFAALLSRAIVLTDDQPLADIGVDGIDASLWTAARRGMGARLIDPTTGEVEDAWTVADRMRASIAPALRELGDEDRVREGFERLRTLGTGADRQRRAVHDGGAPALAELLRAGTPAPFPASTPAAPRVPAPKP</sequence>
<dbReference type="GO" id="GO:0005524">
    <property type="term" value="F:ATP binding"/>
    <property type="evidence" value="ECO:0007669"/>
    <property type="project" value="UniProtKB-KW"/>
</dbReference>
<dbReference type="PANTHER" id="PTHR36510">
    <property type="entry name" value="GLUTAMATE--CYSTEINE LIGASE 2-RELATED"/>
    <property type="match status" value="1"/>
</dbReference>
<comment type="similarity">
    <text evidence="5">Belongs to the glutamate--cysteine ligase type 2 family. YbdK subfamily.</text>
</comment>
<dbReference type="EC" id="6.3.2.2" evidence="5"/>
<dbReference type="NCBIfam" id="TIGR02050">
    <property type="entry name" value="gshA_cyan_rel"/>
    <property type="match status" value="1"/>
</dbReference>
<dbReference type="GeneID" id="87016950"/>
<evidence type="ECO:0000313" key="7">
    <source>
        <dbReference type="EMBL" id="WEF20461.1"/>
    </source>
</evidence>
<dbReference type="SUPFAM" id="SSF55931">
    <property type="entry name" value="Glutamine synthetase/guanido kinase"/>
    <property type="match status" value="1"/>
</dbReference>
<feature type="region of interest" description="Disordered" evidence="6">
    <location>
        <begin position="352"/>
        <end position="372"/>
    </location>
</feature>
<dbReference type="InterPro" id="IPR011793">
    <property type="entry name" value="YbdK"/>
</dbReference>
<dbReference type="InterPro" id="IPR006336">
    <property type="entry name" value="GCS2"/>
</dbReference>
<evidence type="ECO:0000256" key="5">
    <source>
        <dbReference type="HAMAP-Rule" id="MF_01609"/>
    </source>
</evidence>
<dbReference type="GO" id="GO:0042398">
    <property type="term" value="P:modified amino acid biosynthetic process"/>
    <property type="evidence" value="ECO:0007669"/>
    <property type="project" value="InterPro"/>
</dbReference>
<reference evidence="7" key="1">
    <citation type="submission" date="2023-02" db="EMBL/GenBank/DDBJ databases">
        <title>Genome sequence of Microbacterium liquefaciens B1075.</title>
        <authorList>
            <person name="Cao J."/>
            <person name="Li X."/>
        </authorList>
    </citation>
    <scope>NUCLEOTIDE SEQUENCE</scope>
    <source>
        <strain evidence="7">B1075</strain>
    </source>
</reference>
<dbReference type="Gene3D" id="3.30.590.20">
    <property type="match status" value="1"/>
</dbReference>
<evidence type="ECO:0000256" key="4">
    <source>
        <dbReference type="ARBA" id="ARBA00048819"/>
    </source>
</evidence>
<evidence type="ECO:0000313" key="8">
    <source>
        <dbReference type="Proteomes" id="UP001214756"/>
    </source>
</evidence>
<dbReference type="AlphaFoldDB" id="A0AAJ5VA36"/>
<dbReference type="PANTHER" id="PTHR36510:SF1">
    <property type="entry name" value="GLUTAMATE--CYSTEINE LIGASE 2-RELATED"/>
    <property type="match status" value="1"/>
</dbReference>
<evidence type="ECO:0000256" key="3">
    <source>
        <dbReference type="ARBA" id="ARBA00022840"/>
    </source>
</evidence>
<keyword evidence="3 5" id="KW-0067">ATP-binding</keyword>
<gene>
    <name evidence="7" type="ORF">PWF71_14375</name>
</gene>